<dbReference type="Pfam" id="PF00535">
    <property type="entry name" value="Glycos_transf_2"/>
    <property type="match status" value="1"/>
</dbReference>
<dbReference type="GO" id="GO:0016740">
    <property type="term" value="F:transferase activity"/>
    <property type="evidence" value="ECO:0007669"/>
    <property type="project" value="UniProtKB-KW"/>
</dbReference>
<dbReference type="AlphaFoldDB" id="A0A433JCX2"/>
<dbReference type="InterPro" id="IPR029044">
    <property type="entry name" value="Nucleotide-diphossugar_trans"/>
</dbReference>
<accession>A0A433JCX2</accession>
<dbReference type="RefSeq" id="WP_126995501.1">
    <property type="nucleotide sequence ID" value="NZ_JBNPXW010000006.1"/>
</dbReference>
<keyword evidence="2" id="KW-0808">Transferase</keyword>
<dbReference type="SUPFAM" id="SSF53448">
    <property type="entry name" value="Nucleotide-diphospho-sugar transferases"/>
    <property type="match status" value="1"/>
</dbReference>
<sequence>MKSSKELVTVVIPTRNRPDMVMRAVQSALAQTHKALEVIVVIDGPDPATASHLATVADPRLTVLELEKNQGAAEARNIGVRTGKGNWIAFLDDDDHWMPEKLALQMAARPPGVRYPIISCRCQVVTARGNFAWPRRLATQRDAIGDYLFVRRGLFKGETFAPTTTLLAPKALLEQVPIPESRFDDWEWLITCGKLDGVALIHIPQVMAVHYTENNRITLSTCRNIDLAIEWAESMRDKLSPRAYASLLLQATGGEQAARTAGVRWRLLNSALRDGQPTPMALATFTMHSLMPVGLRRRLRQALFSAPGAA</sequence>
<reference evidence="2 3" key="1">
    <citation type="submission" date="2018-12" db="EMBL/GenBank/DDBJ databases">
        <authorList>
            <person name="Yang Y."/>
        </authorList>
    </citation>
    <scope>NUCLEOTIDE SEQUENCE [LARGE SCALE GENOMIC DNA]</scope>
    <source>
        <strain evidence="2 3">GSF71</strain>
    </source>
</reference>
<organism evidence="2 3">
    <name type="scientific">Azospirillum doebereinerae</name>
    <dbReference type="NCBI Taxonomy" id="92933"/>
    <lineage>
        <taxon>Bacteria</taxon>
        <taxon>Pseudomonadati</taxon>
        <taxon>Pseudomonadota</taxon>
        <taxon>Alphaproteobacteria</taxon>
        <taxon>Rhodospirillales</taxon>
        <taxon>Azospirillaceae</taxon>
        <taxon>Azospirillum</taxon>
    </lineage>
</organism>
<name>A0A433JCX2_9PROT</name>
<feature type="domain" description="Glycosyltransferase 2-like" evidence="1">
    <location>
        <begin position="9"/>
        <end position="105"/>
    </location>
</feature>
<dbReference type="PANTHER" id="PTHR43685:SF2">
    <property type="entry name" value="GLYCOSYLTRANSFERASE 2-LIKE DOMAIN-CONTAINING PROTEIN"/>
    <property type="match status" value="1"/>
</dbReference>
<dbReference type="PANTHER" id="PTHR43685">
    <property type="entry name" value="GLYCOSYLTRANSFERASE"/>
    <property type="match status" value="1"/>
</dbReference>
<proteinExistence type="predicted"/>
<dbReference type="InterPro" id="IPR001173">
    <property type="entry name" value="Glyco_trans_2-like"/>
</dbReference>
<dbReference type="OrthoDB" id="6383742at2"/>
<dbReference type="Proteomes" id="UP000280346">
    <property type="component" value="Unassembled WGS sequence"/>
</dbReference>
<gene>
    <name evidence="2" type="ORF">EJ913_05185</name>
</gene>
<dbReference type="CDD" id="cd00761">
    <property type="entry name" value="Glyco_tranf_GTA_type"/>
    <property type="match status" value="1"/>
</dbReference>
<evidence type="ECO:0000313" key="3">
    <source>
        <dbReference type="Proteomes" id="UP000280346"/>
    </source>
</evidence>
<evidence type="ECO:0000259" key="1">
    <source>
        <dbReference type="Pfam" id="PF00535"/>
    </source>
</evidence>
<evidence type="ECO:0000313" key="2">
    <source>
        <dbReference type="EMBL" id="RUQ74448.1"/>
    </source>
</evidence>
<dbReference type="Gene3D" id="3.90.550.10">
    <property type="entry name" value="Spore Coat Polysaccharide Biosynthesis Protein SpsA, Chain A"/>
    <property type="match status" value="1"/>
</dbReference>
<comment type="caution">
    <text evidence="2">The sequence shown here is derived from an EMBL/GenBank/DDBJ whole genome shotgun (WGS) entry which is preliminary data.</text>
</comment>
<keyword evidence="3" id="KW-1185">Reference proteome</keyword>
<dbReference type="EMBL" id="RZIJ01000003">
    <property type="protein sequence ID" value="RUQ74448.1"/>
    <property type="molecule type" value="Genomic_DNA"/>
</dbReference>
<dbReference type="InterPro" id="IPR050834">
    <property type="entry name" value="Glycosyltransf_2"/>
</dbReference>
<protein>
    <submittedName>
        <fullName evidence="2">Glycosyltransferase family 2 protein</fullName>
    </submittedName>
</protein>